<evidence type="ECO:0000313" key="10">
    <source>
        <dbReference type="RefSeq" id="XP_015523393.1"/>
    </source>
</evidence>
<organism evidence="10">
    <name type="scientific">Neodiprion lecontei</name>
    <name type="common">Redheaded pine sawfly</name>
    <dbReference type="NCBI Taxonomy" id="441921"/>
    <lineage>
        <taxon>Eukaryota</taxon>
        <taxon>Metazoa</taxon>
        <taxon>Ecdysozoa</taxon>
        <taxon>Arthropoda</taxon>
        <taxon>Hexapoda</taxon>
        <taxon>Insecta</taxon>
        <taxon>Pterygota</taxon>
        <taxon>Neoptera</taxon>
        <taxon>Endopterygota</taxon>
        <taxon>Hymenoptera</taxon>
        <taxon>Tenthredinoidea</taxon>
        <taxon>Diprionidae</taxon>
        <taxon>Diprioninae</taxon>
        <taxon>Neodiprion</taxon>
    </lineage>
</organism>
<dbReference type="CDD" id="cd07061">
    <property type="entry name" value="HP_HAP_like"/>
    <property type="match status" value="1"/>
</dbReference>
<reference evidence="10" key="1">
    <citation type="submission" date="2025-08" db="UniProtKB">
        <authorList>
            <consortium name="RefSeq"/>
        </authorList>
    </citation>
    <scope>IDENTIFICATION</scope>
    <source>
        <tissue evidence="10">Thorax and Abdomen</tissue>
    </source>
</reference>
<evidence type="ECO:0000256" key="3">
    <source>
        <dbReference type="ARBA" id="ARBA00012646"/>
    </source>
</evidence>
<comment type="similarity">
    <text evidence="2">Belongs to the histidine acid phosphatase family.</text>
</comment>
<dbReference type="GO" id="GO:0003993">
    <property type="term" value="F:acid phosphatase activity"/>
    <property type="evidence" value="ECO:0007669"/>
    <property type="project" value="UniProtKB-EC"/>
</dbReference>
<name>A0A6J0C9V9_NEOLC</name>
<dbReference type="PANTHER" id="PTHR11567:SF211">
    <property type="entry name" value="PROSTATIC ACID PHOSPHATASE"/>
    <property type="match status" value="1"/>
</dbReference>
<dbReference type="PROSITE" id="PS00616">
    <property type="entry name" value="HIS_ACID_PHOSPHAT_1"/>
    <property type="match status" value="1"/>
</dbReference>
<dbReference type="GeneID" id="107226925"/>
<dbReference type="InterPro" id="IPR033379">
    <property type="entry name" value="Acid_Pase_AS"/>
</dbReference>
<dbReference type="Gene3D" id="3.40.50.1240">
    <property type="entry name" value="Phosphoglycerate mutase-like"/>
    <property type="match status" value="1"/>
</dbReference>
<dbReference type="InterPro" id="IPR000560">
    <property type="entry name" value="His_Pase_clade-2"/>
</dbReference>
<dbReference type="SUPFAM" id="SSF53254">
    <property type="entry name" value="Phosphoglycerate mutase-like"/>
    <property type="match status" value="1"/>
</dbReference>
<protein>
    <recommendedName>
        <fullName evidence="3">acid phosphatase</fullName>
        <ecNumber evidence="3">3.1.3.2</ecNumber>
    </recommendedName>
</protein>
<keyword evidence="7" id="KW-0325">Glycoprotein</keyword>
<keyword evidence="9" id="KW-1185">Reference proteome</keyword>
<accession>A0A6J0C9V9</accession>
<keyword evidence="4 8" id="KW-0732">Signal</keyword>
<dbReference type="InParanoid" id="A0A6J0C9V9"/>
<evidence type="ECO:0000256" key="1">
    <source>
        <dbReference type="ARBA" id="ARBA00000032"/>
    </source>
</evidence>
<evidence type="ECO:0000313" key="9">
    <source>
        <dbReference type="Proteomes" id="UP000829291"/>
    </source>
</evidence>
<dbReference type="AlphaFoldDB" id="A0A6J0C9V9"/>
<feature type="signal peptide" evidence="8">
    <location>
        <begin position="1"/>
        <end position="24"/>
    </location>
</feature>
<evidence type="ECO:0000256" key="6">
    <source>
        <dbReference type="ARBA" id="ARBA00023157"/>
    </source>
</evidence>
<dbReference type="Proteomes" id="UP000829291">
    <property type="component" value="Chromosome 3"/>
</dbReference>
<dbReference type="InterPro" id="IPR029033">
    <property type="entry name" value="His_PPase_superfam"/>
</dbReference>
<evidence type="ECO:0000256" key="2">
    <source>
        <dbReference type="ARBA" id="ARBA00005375"/>
    </source>
</evidence>
<feature type="chain" id="PRO_5027088890" description="acid phosphatase" evidence="8">
    <location>
        <begin position="25"/>
        <end position="368"/>
    </location>
</feature>
<evidence type="ECO:0000256" key="4">
    <source>
        <dbReference type="ARBA" id="ARBA00022729"/>
    </source>
</evidence>
<keyword evidence="6" id="KW-1015">Disulfide bond</keyword>
<evidence type="ECO:0000256" key="5">
    <source>
        <dbReference type="ARBA" id="ARBA00022801"/>
    </source>
</evidence>
<dbReference type="OrthoDB" id="258392at2759"/>
<keyword evidence="5" id="KW-0378">Hydrolase</keyword>
<dbReference type="FunCoup" id="A0A6J0C9V9">
    <property type="interactions" value="190"/>
</dbReference>
<dbReference type="KEGG" id="nlo:107226925"/>
<comment type="catalytic activity">
    <reaction evidence="1">
        <text>a phosphate monoester + H2O = an alcohol + phosphate</text>
        <dbReference type="Rhea" id="RHEA:15017"/>
        <dbReference type="ChEBI" id="CHEBI:15377"/>
        <dbReference type="ChEBI" id="CHEBI:30879"/>
        <dbReference type="ChEBI" id="CHEBI:43474"/>
        <dbReference type="ChEBI" id="CHEBI:67140"/>
        <dbReference type="EC" id="3.1.3.2"/>
    </reaction>
</comment>
<dbReference type="PANTHER" id="PTHR11567">
    <property type="entry name" value="ACID PHOSPHATASE-RELATED"/>
    <property type="match status" value="1"/>
</dbReference>
<dbReference type="EC" id="3.1.3.2" evidence="3"/>
<dbReference type="Pfam" id="PF00328">
    <property type="entry name" value="His_Phos_2"/>
    <property type="match status" value="1"/>
</dbReference>
<proteinExistence type="inferred from homology"/>
<sequence length="368" mass="41634">MRDSSAVFRVAIAFVLLTFHCAASTSPSHEQKSLQQVVIVFRHGDRAPIDVYPNDPYADYPWPSGKGGLTKKGMLQLYTLGQRIREMYGSLIDDEYHSNEILVRSSHLDRAIMSAQSLLAGLYLPKPEDQFIPGLLWRPVTVQTIPQGSDKLIVMDVPCPRFENESAHFISELDASYNDPVLFNILSKGTGMKITSLKSVLYLRDIFQCQELNGLPLPDWATNFLRNQTIKASVYFDAHMNSLVQKRLRGGPLLKEILQNMWMSKNGTNERKMHLYAAHDYTLVYTSRLLGFNERHIEPAYGACFIFELHTVDGGRDHRVKISFLNTTETTIPHPLNVPGCGTSCSLETLSRILNPVLPENWDNECMT</sequence>
<dbReference type="RefSeq" id="XP_015523393.1">
    <property type="nucleotide sequence ID" value="XM_015667907.2"/>
</dbReference>
<gene>
    <name evidence="10" type="primary">LOC107226925</name>
</gene>
<evidence type="ECO:0000256" key="7">
    <source>
        <dbReference type="ARBA" id="ARBA00023180"/>
    </source>
</evidence>
<evidence type="ECO:0000256" key="8">
    <source>
        <dbReference type="SAM" id="SignalP"/>
    </source>
</evidence>
<dbReference type="InterPro" id="IPR050645">
    <property type="entry name" value="Histidine_acid_phosphatase"/>
</dbReference>